<evidence type="ECO:0000313" key="1">
    <source>
        <dbReference type="EMBL" id="MDB9441463.1"/>
    </source>
</evidence>
<dbReference type="EMBL" id="JAQMTI010000108">
    <property type="protein sequence ID" value="MDB9441463.1"/>
    <property type="molecule type" value="Genomic_DNA"/>
</dbReference>
<sequence>MNKFWIKTFLTVMLIETLFGCTQTSPTQKTEQNSTTQNSTNISSTLSFKGGLVIKGDWTKPVGHPCGVIDVKNVATKGTDAYLNPAIQKLKVVVKNAKSEVVALGQPNDGQLIKLNNQTVNYCLYPVTINNLPSSEFYTVIIGKLEQTFSKEEIQKGDSYIITDNDTIVNMIVN</sequence>
<gene>
    <name evidence="1" type="ORF">PN497_08840</name>
</gene>
<accession>A0ABT4ZPY8</accession>
<organism evidence="1 2">
    <name type="scientific">Sphaerospermopsis kisseleviana CS-549</name>
    <dbReference type="NCBI Taxonomy" id="3021783"/>
    <lineage>
        <taxon>Bacteria</taxon>
        <taxon>Bacillati</taxon>
        <taxon>Cyanobacteriota</taxon>
        <taxon>Cyanophyceae</taxon>
        <taxon>Nostocales</taxon>
        <taxon>Aphanizomenonaceae</taxon>
        <taxon>Sphaerospermopsis</taxon>
        <taxon>Sphaerospermopsis kisseleviana</taxon>
    </lineage>
</organism>
<evidence type="ECO:0000313" key="2">
    <source>
        <dbReference type="Proteomes" id="UP001211711"/>
    </source>
</evidence>
<evidence type="ECO:0008006" key="3">
    <source>
        <dbReference type="Google" id="ProtNLM"/>
    </source>
</evidence>
<proteinExistence type="predicted"/>
<protein>
    <recommendedName>
        <fullName evidence="3">Lipoprotein</fullName>
    </recommendedName>
</protein>
<dbReference type="Proteomes" id="UP001211711">
    <property type="component" value="Unassembled WGS sequence"/>
</dbReference>
<reference evidence="1 2" key="1">
    <citation type="submission" date="2023-01" db="EMBL/GenBank/DDBJ databases">
        <title>Genomes from the Australian National Cyanobacteria Reference Collection.</title>
        <authorList>
            <person name="Willis A."/>
            <person name="Lee E.M.F."/>
        </authorList>
    </citation>
    <scope>NUCLEOTIDE SEQUENCE [LARGE SCALE GENOMIC DNA]</scope>
    <source>
        <strain evidence="1 2">CS-549</strain>
    </source>
</reference>
<name>A0ABT4ZPY8_9CYAN</name>
<dbReference type="RefSeq" id="WP_096573055.1">
    <property type="nucleotide sequence ID" value="NZ_JAQMTI010000108.1"/>
</dbReference>
<comment type="caution">
    <text evidence="1">The sequence shown here is derived from an EMBL/GenBank/DDBJ whole genome shotgun (WGS) entry which is preliminary data.</text>
</comment>
<keyword evidence="2" id="KW-1185">Reference proteome</keyword>